<gene>
    <name evidence="1" type="ORF">D917_10616</name>
</gene>
<name>A0A1Y3E9V4_9BILA</name>
<proteinExistence type="predicted"/>
<comment type="caution">
    <text evidence="1">The sequence shown here is derived from an EMBL/GenBank/DDBJ whole genome shotgun (WGS) entry which is preliminary data.</text>
</comment>
<dbReference type="AlphaFoldDB" id="A0A1Y3E9V4"/>
<dbReference type="EMBL" id="LVZM01019096">
    <property type="protein sequence ID" value="OUC41894.1"/>
    <property type="molecule type" value="Genomic_DNA"/>
</dbReference>
<protein>
    <submittedName>
        <fullName evidence="1">Uncharacterized protein</fullName>
    </submittedName>
</protein>
<sequence>MHNSIANGLVLKEQLSLQRLKSEMIANKQTETSFVIRQHVDCSKVAVENNRRKHQLTGWFLAVVKVAFN</sequence>
<reference evidence="1 2" key="1">
    <citation type="submission" date="2015-04" db="EMBL/GenBank/DDBJ databases">
        <title>Draft genome of the roundworm Trichinella nativa.</title>
        <authorList>
            <person name="Mitreva M."/>
        </authorList>
    </citation>
    <scope>NUCLEOTIDE SEQUENCE [LARGE SCALE GENOMIC DNA]</scope>
    <source>
        <strain evidence="1 2">ISS45</strain>
    </source>
</reference>
<organism evidence="1 2">
    <name type="scientific">Trichinella nativa</name>
    <dbReference type="NCBI Taxonomy" id="6335"/>
    <lineage>
        <taxon>Eukaryota</taxon>
        <taxon>Metazoa</taxon>
        <taxon>Ecdysozoa</taxon>
        <taxon>Nematoda</taxon>
        <taxon>Enoplea</taxon>
        <taxon>Dorylaimia</taxon>
        <taxon>Trichinellida</taxon>
        <taxon>Trichinellidae</taxon>
        <taxon>Trichinella</taxon>
    </lineage>
</organism>
<evidence type="ECO:0000313" key="1">
    <source>
        <dbReference type="EMBL" id="OUC41894.1"/>
    </source>
</evidence>
<evidence type="ECO:0000313" key="2">
    <source>
        <dbReference type="Proteomes" id="UP000243006"/>
    </source>
</evidence>
<accession>A0A1Y3E9V4</accession>
<dbReference type="Proteomes" id="UP000243006">
    <property type="component" value="Unassembled WGS sequence"/>
</dbReference>